<dbReference type="Pfam" id="PF21138">
    <property type="entry name" value="SMUBP-2_HCS1_1B"/>
    <property type="match status" value="1"/>
</dbReference>
<dbReference type="NCBIfam" id="TIGR00376">
    <property type="entry name" value="IGHMBP2 family helicase"/>
    <property type="match status" value="1"/>
</dbReference>
<dbReference type="GO" id="GO:0016787">
    <property type="term" value="F:hydrolase activity"/>
    <property type="evidence" value="ECO:0007669"/>
    <property type="project" value="UniProtKB-KW"/>
</dbReference>
<dbReference type="PANTHER" id="PTHR43788">
    <property type="entry name" value="DNA2/NAM7 HELICASE FAMILY MEMBER"/>
    <property type="match status" value="1"/>
</dbReference>
<name>A0AAN6D0Z4_9ASCO</name>
<comment type="subcellular location">
    <subcellularLocation>
        <location evidence="2">Cytoplasm</location>
    </subcellularLocation>
    <subcellularLocation>
        <location evidence="1">Nucleus</location>
    </subcellularLocation>
</comment>
<keyword evidence="8" id="KW-0347">Helicase</keyword>
<evidence type="ECO:0000256" key="2">
    <source>
        <dbReference type="ARBA" id="ARBA00004496"/>
    </source>
</evidence>
<dbReference type="EC" id="3.6.4.12" evidence="4"/>
<proteinExistence type="inferred from homology"/>
<dbReference type="InterPro" id="IPR027417">
    <property type="entry name" value="P-loop_NTPase"/>
</dbReference>
<evidence type="ECO:0000256" key="5">
    <source>
        <dbReference type="ARBA" id="ARBA00022490"/>
    </source>
</evidence>
<keyword evidence="7" id="KW-0378">Hydrolase</keyword>
<dbReference type="CDD" id="cd18808">
    <property type="entry name" value="SF1_C_Upf1"/>
    <property type="match status" value="1"/>
</dbReference>
<sequence>MSQSNVDLSSQFLECLAVERQESFEQTSELISRASPKSLSANGLAVLNLRIANVRTGIGGKQIVEMVPHSSIVGKDNGAIQTGDFKVGDIVKLDKYGSDMNTKKLKNSSKKKDVDDAEEASVQIDGVVVLVSERQINIALNYDSMTAEGAKIEEKVYSLYNSDAKVWLVQVDNEITYNRMESTMRKLGELDSDTASELVKLVLGKSAFIPPPLKYQTTELNWFNKSLNASQKNAVQFSLASNLSIIHGPPGTGKTSTIVELVKQMVWRKRESEGRKRILICGPSNISIDTILERLSPFFSDNNYSRLVRIGHPARILPQILRHSLDLIAESESGEILGDILQEINQLTRKIKKTKSYRERRELYQTIKELKKDLRFRSKKAYSDVLSNSEVVTATLHGSSAREVVNCIRERGDLFDTIIIDEVSQALEPSCWIPLIYHQSLKQLVIAGDNKQLSPTIKTKKNAKVVETLSKTLFDRLIEVHRNHQEFTCFLDIQYRMNKKIMRFFSDALYGGRLIAHSSVENIKLSDLGYVKSPEDDNVAEEIIWYDTQGGDFPEADSAEDDSAGLQASRYNDGECLVVLKHVRSLVEDHNVKQRDIGIISPYSAQVSCLRKLFREETEHPFPDIEISTVDGFQGREKEVIILSLVRSNDSHDVGFLNDYRRMNVSISRAKRQLCVVGDMETVSESNVVFLKQWCEWCEENADIRYVDVSEL</sequence>
<dbReference type="GO" id="GO:0005524">
    <property type="term" value="F:ATP binding"/>
    <property type="evidence" value="ECO:0007669"/>
    <property type="project" value="UniProtKB-KW"/>
</dbReference>
<keyword evidence="9" id="KW-0067">ATP-binding</keyword>
<dbReference type="Gene3D" id="3.40.50.300">
    <property type="entry name" value="P-loop containing nucleotide triphosphate hydrolases"/>
    <property type="match status" value="2"/>
</dbReference>
<evidence type="ECO:0000256" key="3">
    <source>
        <dbReference type="ARBA" id="ARBA00007913"/>
    </source>
</evidence>
<dbReference type="InterPro" id="IPR041677">
    <property type="entry name" value="DNA2/NAM7_AAA_11"/>
</dbReference>
<reference evidence="12" key="1">
    <citation type="journal article" date="2021" name="G3 (Bethesda)">
        <title>Genomic diversity, chromosomal rearrangements, and interspecies hybridization in the ogataea polymorpha species complex.</title>
        <authorList>
            <person name="Hanson S.J."/>
            <person name="Cinneide E.O."/>
            <person name="Salzberg L.I."/>
            <person name="Wolfe K.H."/>
            <person name="McGowan J."/>
            <person name="Fitzpatrick D.A."/>
            <person name="Matlin K."/>
        </authorList>
    </citation>
    <scope>NUCLEOTIDE SEQUENCE</scope>
    <source>
        <strain evidence="12">83-405-1</strain>
    </source>
</reference>
<accession>A0AAN6D0Z4</accession>
<comment type="caution">
    <text evidence="12">The sequence shown here is derived from an EMBL/GenBank/DDBJ whole genome shotgun (WGS) entry which is preliminary data.</text>
</comment>
<dbReference type="Pfam" id="PF13087">
    <property type="entry name" value="AAA_12"/>
    <property type="match status" value="1"/>
</dbReference>
<evidence type="ECO:0000256" key="1">
    <source>
        <dbReference type="ARBA" id="ARBA00004123"/>
    </source>
</evidence>
<gene>
    <name evidence="12" type="ORF">KL933_005045</name>
</gene>
<dbReference type="SUPFAM" id="SSF52540">
    <property type="entry name" value="P-loop containing nucleoside triphosphate hydrolases"/>
    <property type="match status" value="1"/>
</dbReference>
<dbReference type="InterPro" id="IPR047187">
    <property type="entry name" value="SF1_C_Upf1"/>
</dbReference>
<dbReference type="SMART" id="SM00382">
    <property type="entry name" value="AAA"/>
    <property type="match status" value="1"/>
</dbReference>
<dbReference type="Pfam" id="PF13086">
    <property type="entry name" value="AAA_11"/>
    <property type="match status" value="1"/>
</dbReference>
<dbReference type="InterPro" id="IPR003593">
    <property type="entry name" value="AAA+_ATPase"/>
</dbReference>
<feature type="domain" description="AAA+ ATPase" evidence="11">
    <location>
        <begin position="240"/>
        <end position="484"/>
    </location>
</feature>
<evidence type="ECO:0000313" key="13">
    <source>
        <dbReference type="Proteomes" id="UP000738402"/>
    </source>
</evidence>
<dbReference type="GO" id="GO:0003677">
    <property type="term" value="F:DNA binding"/>
    <property type="evidence" value="ECO:0007669"/>
    <property type="project" value="InterPro"/>
</dbReference>
<dbReference type="FunFam" id="3.40.50.300:FF:000326">
    <property type="entry name" value="P-loop containing nucleoside triphosphate hydrolase"/>
    <property type="match status" value="1"/>
</dbReference>
<evidence type="ECO:0000313" key="12">
    <source>
        <dbReference type="EMBL" id="KAG7724083.1"/>
    </source>
</evidence>
<evidence type="ECO:0000256" key="6">
    <source>
        <dbReference type="ARBA" id="ARBA00022741"/>
    </source>
</evidence>
<evidence type="ECO:0000256" key="7">
    <source>
        <dbReference type="ARBA" id="ARBA00022801"/>
    </source>
</evidence>
<dbReference type="GO" id="GO:0043139">
    <property type="term" value="F:5'-3' DNA helicase activity"/>
    <property type="evidence" value="ECO:0007669"/>
    <property type="project" value="TreeGrafter"/>
</dbReference>
<dbReference type="GO" id="GO:0003723">
    <property type="term" value="F:RNA binding"/>
    <property type="evidence" value="ECO:0007669"/>
    <property type="project" value="InterPro"/>
</dbReference>
<dbReference type="GO" id="GO:0005694">
    <property type="term" value="C:chromosome"/>
    <property type="evidence" value="ECO:0007669"/>
    <property type="project" value="UniProtKB-ARBA"/>
</dbReference>
<evidence type="ECO:0000256" key="8">
    <source>
        <dbReference type="ARBA" id="ARBA00022806"/>
    </source>
</evidence>
<dbReference type="GO" id="GO:0005634">
    <property type="term" value="C:nucleus"/>
    <property type="evidence" value="ECO:0007669"/>
    <property type="project" value="UniProtKB-SubCell"/>
</dbReference>
<organism evidence="12 13">
    <name type="scientific">Ogataea haglerorum</name>
    <dbReference type="NCBI Taxonomy" id="1937702"/>
    <lineage>
        <taxon>Eukaryota</taxon>
        <taxon>Fungi</taxon>
        <taxon>Dikarya</taxon>
        <taxon>Ascomycota</taxon>
        <taxon>Saccharomycotina</taxon>
        <taxon>Pichiomycetes</taxon>
        <taxon>Pichiales</taxon>
        <taxon>Pichiaceae</taxon>
        <taxon>Ogataea</taxon>
    </lineage>
</organism>
<keyword evidence="10" id="KW-0539">Nucleus</keyword>
<evidence type="ECO:0000256" key="10">
    <source>
        <dbReference type="ARBA" id="ARBA00023242"/>
    </source>
</evidence>
<dbReference type="AlphaFoldDB" id="A0AAN6D0Z4"/>
<comment type="similarity">
    <text evidence="3">Belongs to the DNA2/NAM7 helicase family.</text>
</comment>
<dbReference type="Gene3D" id="2.40.30.270">
    <property type="match status" value="1"/>
</dbReference>
<evidence type="ECO:0000259" key="11">
    <source>
        <dbReference type="SMART" id="SM00382"/>
    </source>
</evidence>
<evidence type="ECO:0000256" key="9">
    <source>
        <dbReference type="ARBA" id="ARBA00022840"/>
    </source>
</evidence>
<dbReference type="PANTHER" id="PTHR43788:SF8">
    <property type="entry name" value="DNA-BINDING PROTEIN SMUBP-2"/>
    <property type="match status" value="1"/>
</dbReference>
<dbReference type="InterPro" id="IPR041679">
    <property type="entry name" value="DNA2/NAM7-like_C"/>
</dbReference>
<keyword evidence="5" id="KW-0963">Cytoplasm</keyword>
<dbReference type="InterPro" id="IPR050534">
    <property type="entry name" value="Coronavir_polyprotein_1ab"/>
</dbReference>
<dbReference type="InterPro" id="IPR048761">
    <property type="entry name" value="SMUBP-2_HCS1_1B"/>
</dbReference>
<dbReference type="GO" id="GO:0005737">
    <property type="term" value="C:cytoplasm"/>
    <property type="evidence" value="ECO:0007669"/>
    <property type="project" value="UniProtKB-SubCell"/>
</dbReference>
<dbReference type="Proteomes" id="UP000738402">
    <property type="component" value="Unassembled WGS sequence"/>
</dbReference>
<protein>
    <recommendedName>
        <fullName evidence="4">DNA helicase</fullName>
        <ecNumber evidence="4">3.6.4.12</ecNumber>
    </recommendedName>
</protein>
<dbReference type="InterPro" id="IPR004483">
    <property type="entry name" value="SMUBP-2/Hcs1-like"/>
</dbReference>
<keyword evidence="6" id="KW-0547">Nucleotide-binding</keyword>
<dbReference type="EMBL" id="JAHLUH010000019">
    <property type="protein sequence ID" value="KAG7724083.1"/>
    <property type="molecule type" value="Genomic_DNA"/>
</dbReference>
<evidence type="ECO:0000256" key="4">
    <source>
        <dbReference type="ARBA" id="ARBA00012551"/>
    </source>
</evidence>